<evidence type="ECO:0000313" key="9">
    <source>
        <dbReference type="EMBL" id="OAE22460.1"/>
    </source>
</evidence>
<dbReference type="SUPFAM" id="SSF118290">
    <property type="entry name" value="WRKY DNA-binding domain"/>
    <property type="match status" value="1"/>
</dbReference>
<feature type="compositionally biased region" description="Basic and acidic residues" evidence="6">
    <location>
        <begin position="249"/>
        <end position="271"/>
    </location>
</feature>
<dbReference type="GO" id="GO:0043565">
    <property type="term" value="F:sequence-specific DNA binding"/>
    <property type="evidence" value="ECO:0007669"/>
    <property type="project" value="InterPro"/>
</dbReference>
<reference evidence="8" key="2">
    <citation type="journal article" date="2019" name="Curr. Biol.">
        <title>Chromatin organization in early land plants reveals an ancestral association between H3K27me3, transposons, and constitutive heterochromatin.</title>
        <authorList>
            <person name="Montgomery S.A."/>
            <person name="Tanizawa Y."/>
            <person name="Galik B."/>
            <person name="Wang N."/>
            <person name="Ito T."/>
            <person name="Mochizuki T."/>
            <person name="Akimcheva S."/>
            <person name="Bowman J."/>
            <person name="Cognat V."/>
            <person name="Drouard L."/>
            <person name="Ekker H."/>
            <person name="Houng S."/>
            <person name="Kohchi T."/>
            <person name="Lin S."/>
            <person name="Liu L.D."/>
            <person name="Nakamura Y."/>
            <person name="Valeeva L.R."/>
            <person name="Shakirov E.V."/>
            <person name="Shippen D.E."/>
            <person name="Wei W."/>
            <person name="Yagura M."/>
            <person name="Yamaoka S."/>
            <person name="Yamato K.T."/>
            <person name="Liu C."/>
            <person name="Berger F."/>
        </authorList>
    </citation>
    <scope>NUCLEOTIDE SEQUENCE [LARGE SCALE GENOMIC DNA]</scope>
    <source>
        <strain evidence="8">Tak-1</strain>
    </source>
</reference>
<dbReference type="AlphaFoldDB" id="A0A176VNI3"/>
<evidence type="ECO:0000256" key="1">
    <source>
        <dbReference type="ARBA" id="ARBA00004123"/>
    </source>
</evidence>
<feature type="compositionally biased region" description="Low complexity" evidence="6">
    <location>
        <begin position="205"/>
        <end position="214"/>
    </location>
</feature>
<evidence type="ECO:0000256" key="6">
    <source>
        <dbReference type="SAM" id="MobiDB-lite"/>
    </source>
</evidence>
<evidence type="ECO:0000256" key="3">
    <source>
        <dbReference type="ARBA" id="ARBA00023125"/>
    </source>
</evidence>
<feature type="compositionally biased region" description="Low complexity" evidence="6">
    <location>
        <begin position="272"/>
        <end position="287"/>
    </location>
</feature>
<sequence>MRTDIGKPPAATSGSSSGRMDRVQRIDLSVALSDDANEDVQEMATSDQTPSSPVTTQYLQLSSDSGSKPKFVESAPLSARLMEDDSNGLRLATNNCHERSTVEDGSPPPSPERSTTPAEPEIREQLRRAQLEMARMTEENEEIKKMFKTLSMEYHRLHVNMFQMLNAQSGPAVTQASGLSFQTEEEYKRHTEHDSRTAANLFPISSSQSQGSASRNAISAFGDGHISDEKEDSRDAEAVKVLPGVVGKRSRESPETQTPDRSEMTRQRDGAAPRAASSPREAAMEESGGSEHVTESPPRERERDESSSAPSTGWPHNKRMKTGPAVHDPSGRNARVSVRARSDATTLNDGCQWRKYGQKMAKGNPCPRAYYRCTVSQGCPVRKQVQRCADDTSILITTYEGTHNHSLPPAATAMASTTSAAANMLLSGSTSSSEMVEASTHAYNLASRTAPIISASTPFPTITLDLTNNPAAAQQMRMAGANAFQMPYSFTSASSGLQMHPPSMINPVQSGGYYAQSAAEQTTGAFQVYTNPAAGWLQHQMQQQQQQQQASPTRSPQFLAETVSAATAAITSDPNFTAALAAAITSIISSQTNSTMMGASNANITEALRVAGLPISSARKD</sequence>
<evidence type="ECO:0000256" key="4">
    <source>
        <dbReference type="ARBA" id="ARBA00023163"/>
    </source>
</evidence>
<comment type="subcellular location">
    <subcellularLocation>
        <location evidence="1">Nucleus</location>
    </subcellularLocation>
</comment>
<dbReference type="Proteomes" id="UP000077202">
    <property type="component" value="Unassembled WGS sequence"/>
</dbReference>
<gene>
    <name evidence="9" type="ORF">AXG93_3348s1180</name>
    <name evidence="8" type="ORF">Mp_4g00200</name>
</gene>
<dbReference type="PANTHER" id="PTHR31429:SF106">
    <property type="entry name" value="WRKY TRANSCRIPTION FACTOR 31-RELATED"/>
    <property type="match status" value="1"/>
</dbReference>
<feature type="region of interest" description="Disordered" evidence="6">
    <location>
        <begin position="178"/>
        <end position="341"/>
    </location>
</feature>
<feature type="domain" description="WRKY" evidence="7">
    <location>
        <begin position="342"/>
        <end position="408"/>
    </location>
</feature>
<feature type="region of interest" description="Disordered" evidence="6">
    <location>
        <begin position="1"/>
        <end position="71"/>
    </location>
</feature>
<keyword evidence="5" id="KW-0539">Nucleus</keyword>
<dbReference type="GO" id="GO:0005634">
    <property type="term" value="C:nucleus"/>
    <property type="evidence" value="ECO:0007669"/>
    <property type="project" value="UniProtKB-SubCell"/>
</dbReference>
<keyword evidence="4" id="KW-0804">Transcription</keyword>
<dbReference type="GO" id="GO:0003700">
    <property type="term" value="F:DNA-binding transcription factor activity"/>
    <property type="evidence" value="ECO:0007669"/>
    <property type="project" value="InterPro"/>
</dbReference>
<dbReference type="InterPro" id="IPR044810">
    <property type="entry name" value="WRKY_plant"/>
</dbReference>
<protein>
    <recommendedName>
        <fullName evidence="7">WRKY domain-containing protein</fullName>
    </recommendedName>
</protein>
<organism evidence="9 10">
    <name type="scientific">Marchantia polymorpha subsp. ruderalis</name>
    <dbReference type="NCBI Taxonomy" id="1480154"/>
    <lineage>
        <taxon>Eukaryota</taxon>
        <taxon>Viridiplantae</taxon>
        <taxon>Streptophyta</taxon>
        <taxon>Embryophyta</taxon>
        <taxon>Marchantiophyta</taxon>
        <taxon>Marchantiopsida</taxon>
        <taxon>Marchantiidae</taxon>
        <taxon>Marchantiales</taxon>
        <taxon>Marchantiaceae</taxon>
        <taxon>Marchantia</taxon>
    </lineage>
</organism>
<feature type="region of interest" description="Disordered" evidence="6">
    <location>
        <begin position="98"/>
        <end position="120"/>
    </location>
</feature>
<evidence type="ECO:0000313" key="10">
    <source>
        <dbReference type="Proteomes" id="UP000077202"/>
    </source>
</evidence>
<dbReference type="InterPro" id="IPR003657">
    <property type="entry name" value="WRKY_dom"/>
</dbReference>
<evidence type="ECO:0000313" key="11">
    <source>
        <dbReference type="Proteomes" id="UP001162541"/>
    </source>
</evidence>
<dbReference type="PROSITE" id="PS50811">
    <property type="entry name" value="WRKY"/>
    <property type="match status" value="1"/>
</dbReference>
<keyword evidence="3" id="KW-0238">DNA-binding</keyword>
<keyword evidence="2" id="KW-0805">Transcription regulation</keyword>
<dbReference type="FunFam" id="2.20.25.80:FF:000002">
    <property type="entry name" value="probable WRKY transcription factor 31"/>
    <property type="match status" value="1"/>
</dbReference>
<proteinExistence type="predicted"/>
<evidence type="ECO:0000313" key="8">
    <source>
        <dbReference type="EMBL" id="BBN07009.1"/>
    </source>
</evidence>
<feature type="compositionally biased region" description="Basic and acidic residues" evidence="6">
    <location>
        <begin position="225"/>
        <end position="238"/>
    </location>
</feature>
<dbReference type="InterPro" id="IPR036576">
    <property type="entry name" value="WRKY_dom_sf"/>
</dbReference>
<dbReference type="Proteomes" id="UP001162541">
    <property type="component" value="Chromosome 4"/>
</dbReference>
<evidence type="ECO:0000256" key="5">
    <source>
        <dbReference type="ARBA" id="ARBA00023242"/>
    </source>
</evidence>
<dbReference type="SMART" id="SM00774">
    <property type="entry name" value="WRKY"/>
    <property type="match status" value="1"/>
</dbReference>
<dbReference type="PANTHER" id="PTHR31429">
    <property type="entry name" value="WRKY TRANSCRIPTION FACTOR 36-RELATED"/>
    <property type="match status" value="1"/>
</dbReference>
<feature type="compositionally biased region" description="Polar residues" evidence="6">
    <location>
        <begin position="43"/>
        <end position="66"/>
    </location>
</feature>
<dbReference type="Gene3D" id="2.20.25.80">
    <property type="entry name" value="WRKY domain"/>
    <property type="match status" value="1"/>
</dbReference>
<dbReference type="Pfam" id="PF03106">
    <property type="entry name" value="WRKY"/>
    <property type="match status" value="1"/>
</dbReference>
<name>A0A176VNI3_MARPO</name>
<keyword evidence="10" id="KW-1185">Reference proteome</keyword>
<evidence type="ECO:0000256" key="2">
    <source>
        <dbReference type="ARBA" id="ARBA00023015"/>
    </source>
</evidence>
<reference evidence="11" key="3">
    <citation type="journal article" date="2020" name="Curr. Biol.">
        <title>Chromatin organization in early land plants reveals an ancestral association between H3K27me3, transposons, and constitutive heterochromatin.</title>
        <authorList>
            <person name="Montgomery S.A."/>
            <person name="Tanizawa Y."/>
            <person name="Galik B."/>
            <person name="Wang N."/>
            <person name="Ito T."/>
            <person name="Mochizuki T."/>
            <person name="Akimcheva S."/>
            <person name="Bowman J.L."/>
            <person name="Cognat V."/>
            <person name="Marechal-Drouard L."/>
            <person name="Ekker H."/>
            <person name="Hong S.F."/>
            <person name="Kohchi T."/>
            <person name="Lin S.S."/>
            <person name="Liu L.D."/>
            <person name="Nakamura Y."/>
            <person name="Valeeva L.R."/>
            <person name="Shakirov E.V."/>
            <person name="Shippen D.E."/>
            <person name="Wei W.L."/>
            <person name="Yagura M."/>
            <person name="Yamaoka S."/>
            <person name="Yamato K.T."/>
            <person name="Liu C."/>
            <person name="Berger F."/>
        </authorList>
    </citation>
    <scope>NUCLEOTIDE SEQUENCE [LARGE SCALE GENOMIC DNA]</scope>
    <source>
        <strain evidence="11">Tak-1</strain>
    </source>
</reference>
<dbReference type="EMBL" id="AP019869">
    <property type="protein sequence ID" value="BBN07009.1"/>
    <property type="molecule type" value="Genomic_DNA"/>
</dbReference>
<dbReference type="EMBL" id="LVLJ01003179">
    <property type="protein sequence ID" value="OAE22460.1"/>
    <property type="molecule type" value="Genomic_DNA"/>
</dbReference>
<reference evidence="9 10" key="1">
    <citation type="submission" date="2016-03" db="EMBL/GenBank/DDBJ databases">
        <title>Mechanisms controlling the formation of the plant cell surface in tip-growing cells are functionally conserved among land plants.</title>
        <authorList>
            <person name="Honkanen S."/>
            <person name="Jones V.A."/>
            <person name="Morieri G."/>
            <person name="Champion C."/>
            <person name="Hetherington A.J."/>
            <person name="Kelly S."/>
            <person name="Saint-Marcoux D."/>
            <person name="Proust H."/>
            <person name="Prescott H."/>
            <person name="Dolan L."/>
        </authorList>
    </citation>
    <scope>NUCLEOTIDE SEQUENCE [LARGE SCALE GENOMIC DNA]</scope>
    <source>
        <strain evidence="10">cv. Tak-1 and cv. Tak-2</strain>
        <tissue evidence="9">Whole gametophyte</tissue>
    </source>
</reference>
<feature type="compositionally biased region" description="Basic and acidic residues" evidence="6">
    <location>
        <begin position="185"/>
        <end position="196"/>
    </location>
</feature>
<accession>A0A176VNI3</accession>
<feature type="compositionally biased region" description="Basic and acidic residues" evidence="6">
    <location>
        <begin position="292"/>
        <end position="306"/>
    </location>
</feature>
<evidence type="ECO:0000259" key="7">
    <source>
        <dbReference type="PROSITE" id="PS50811"/>
    </source>
</evidence>